<dbReference type="InterPro" id="IPR037523">
    <property type="entry name" value="VOC_core"/>
</dbReference>
<dbReference type="Proteomes" id="UP001595867">
    <property type="component" value="Unassembled WGS sequence"/>
</dbReference>
<name>A0ABV8J6D7_9ACTN</name>
<dbReference type="SUPFAM" id="SSF54593">
    <property type="entry name" value="Glyoxalase/Bleomycin resistance protein/Dihydroxybiphenyl dioxygenase"/>
    <property type="match status" value="1"/>
</dbReference>
<dbReference type="Gene3D" id="3.10.180.10">
    <property type="entry name" value="2,3-Dihydroxybiphenyl 1,2-Dioxygenase, domain 1"/>
    <property type="match status" value="1"/>
</dbReference>
<protein>
    <submittedName>
        <fullName evidence="2">VOC family protein</fullName>
    </submittedName>
</protein>
<accession>A0ABV8J6D7</accession>
<keyword evidence="3" id="KW-1185">Reference proteome</keyword>
<dbReference type="PROSITE" id="PS51819">
    <property type="entry name" value="VOC"/>
    <property type="match status" value="1"/>
</dbReference>
<gene>
    <name evidence="2" type="ORF">ACFO0C_43460</name>
</gene>
<feature type="domain" description="VOC" evidence="1">
    <location>
        <begin position="1"/>
        <end position="128"/>
    </location>
</feature>
<evidence type="ECO:0000259" key="1">
    <source>
        <dbReference type="PROSITE" id="PS51819"/>
    </source>
</evidence>
<dbReference type="RefSeq" id="WP_378072716.1">
    <property type="nucleotide sequence ID" value="NZ_JBHSBL010000029.1"/>
</dbReference>
<dbReference type="EMBL" id="JBHSBL010000029">
    <property type="protein sequence ID" value="MFC4071839.1"/>
    <property type="molecule type" value="Genomic_DNA"/>
</dbReference>
<evidence type="ECO:0000313" key="2">
    <source>
        <dbReference type="EMBL" id="MFC4071839.1"/>
    </source>
</evidence>
<sequence length="135" mass="15123">MRLRMELFVDDMDVSVGFYCDVLGFEVDRRAEDYVSLRRGAVVLGLGPVAKLPEHTVGRGFTRQRLTGDKGAGVEIVLEVDGLDELRALYEHCRQRAAISEQLGLRSWGLHDFRLADPDGYYLRVTHGDSAAQGR</sequence>
<dbReference type="InterPro" id="IPR029068">
    <property type="entry name" value="Glyas_Bleomycin-R_OHBP_Dase"/>
</dbReference>
<proteinExistence type="predicted"/>
<reference evidence="3" key="1">
    <citation type="journal article" date="2019" name="Int. J. Syst. Evol. Microbiol.">
        <title>The Global Catalogue of Microorganisms (GCM) 10K type strain sequencing project: providing services to taxonomists for standard genome sequencing and annotation.</title>
        <authorList>
            <consortium name="The Broad Institute Genomics Platform"/>
            <consortium name="The Broad Institute Genome Sequencing Center for Infectious Disease"/>
            <person name="Wu L."/>
            <person name="Ma J."/>
        </authorList>
    </citation>
    <scope>NUCLEOTIDE SEQUENCE [LARGE SCALE GENOMIC DNA]</scope>
    <source>
        <strain evidence="3">TBRC 5832</strain>
    </source>
</reference>
<evidence type="ECO:0000313" key="3">
    <source>
        <dbReference type="Proteomes" id="UP001595867"/>
    </source>
</evidence>
<comment type="caution">
    <text evidence="2">The sequence shown here is derived from an EMBL/GenBank/DDBJ whole genome shotgun (WGS) entry which is preliminary data.</text>
</comment>
<dbReference type="Pfam" id="PF00903">
    <property type="entry name" value="Glyoxalase"/>
    <property type="match status" value="1"/>
</dbReference>
<dbReference type="InterPro" id="IPR004360">
    <property type="entry name" value="Glyas_Fos-R_dOase_dom"/>
</dbReference>
<organism evidence="2 3">
    <name type="scientific">Actinoplanes subglobosus</name>
    <dbReference type="NCBI Taxonomy" id="1547892"/>
    <lineage>
        <taxon>Bacteria</taxon>
        <taxon>Bacillati</taxon>
        <taxon>Actinomycetota</taxon>
        <taxon>Actinomycetes</taxon>
        <taxon>Micromonosporales</taxon>
        <taxon>Micromonosporaceae</taxon>
        <taxon>Actinoplanes</taxon>
    </lineage>
</organism>